<dbReference type="PANTHER" id="PTHR42944:SF1">
    <property type="entry name" value="ADENINE DNA GLYCOSYLASE"/>
    <property type="match status" value="1"/>
</dbReference>
<dbReference type="GO" id="GO:0032357">
    <property type="term" value="F:oxidized purine DNA binding"/>
    <property type="evidence" value="ECO:0007669"/>
    <property type="project" value="TreeGrafter"/>
</dbReference>
<dbReference type="InterPro" id="IPR044298">
    <property type="entry name" value="MIG/MutY"/>
</dbReference>
<dbReference type="Gene3D" id="1.10.1670.10">
    <property type="entry name" value="Helix-hairpin-Helix base-excision DNA repair enzymes (C-terminal)"/>
    <property type="match status" value="1"/>
</dbReference>
<evidence type="ECO:0000256" key="1">
    <source>
        <dbReference type="ARBA" id="ARBA00001966"/>
    </source>
</evidence>
<evidence type="ECO:0000256" key="5">
    <source>
        <dbReference type="ARBA" id="ARBA00022763"/>
    </source>
</evidence>
<dbReference type="Proteomes" id="UP000233350">
    <property type="component" value="Unassembled WGS sequence"/>
</dbReference>
<dbReference type="NCBIfam" id="TIGR01084">
    <property type="entry name" value="mutY"/>
    <property type="match status" value="1"/>
</dbReference>
<evidence type="ECO:0000256" key="6">
    <source>
        <dbReference type="ARBA" id="ARBA00022801"/>
    </source>
</evidence>
<comment type="caution">
    <text evidence="12">The sequence shown here is derived from an EMBL/GenBank/DDBJ whole genome shotgun (WGS) entry which is preliminary data.</text>
</comment>
<evidence type="ECO:0000256" key="2">
    <source>
        <dbReference type="ARBA" id="ARBA00002933"/>
    </source>
</evidence>
<keyword evidence="9" id="KW-0234">DNA repair</keyword>
<dbReference type="RefSeq" id="WP_006801897.1">
    <property type="nucleotide sequence ID" value="NZ_CABKOI010000021.1"/>
</dbReference>
<dbReference type="Gene3D" id="1.10.340.30">
    <property type="entry name" value="Hypothetical protein, domain 2"/>
    <property type="match status" value="1"/>
</dbReference>
<dbReference type="Pfam" id="PF10576">
    <property type="entry name" value="EndIII_4Fe-2S"/>
    <property type="match status" value="1"/>
</dbReference>
<evidence type="ECO:0000313" key="12">
    <source>
        <dbReference type="EMBL" id="PKT81104.1"/>
    </source>
</evidence>
<evidence type="ECO:0000256" key="3">
    <source>
        <dbReference type="ARBA" id="ARBA00008343"/>
    </source>
</evidence>
<evidence type="ECO:0000256" key="4">
    <source>
        <dbReference type="ARBA" id="ARBA00022723"/>
    </source>
</evidence>
<keyword evidence="5" id="KW-0227">DNA damage</keyword>
<dbReference type="CDD" id="cd00056">
    <property type="entry name" value="ENDO3c"/>
    <property type="match status" value="1"/>
</dbReference>
<dbReference type="InterPro" id="IPR003651">
    <property type="entry name" value="Endonuclease3_FeS-loop_motif"/>
</dbReference>
<reference evidence="12 13" key="1">
    <citation type="submission" date="2016-07" db="EMBL/GenBank/DDBJ databases">
        <title>Detection of Helicobacter winghamensis from caecal content of red fox (Vulpes vulpes).</title>
        <authorList>
            <person name="Zanoni R.G."/>
            <person name="Florio D."/>
            <person name="Caffara M."/>
            <person name="Renzi M."/>
            <person name="Parisi A."/>
            <person name="Pasquali F."/>
            <person name="Manfreda G."/>
        </authorList>
    </citation>
    <scope>NUCLEOTIDE SEQUENCE [LARGE SCALE GENOMIC DNA]</scope>
    <source>
        <strain evidence="12 13">295_13</strain>
    </source>
</reference>
<keyword evidence="13" id="KW-1185">Reference proteome</keyword>
<dbReference type="InterPro" id="IPR003265">
    <property type="entry name" value="HhH-GPD_domain"/>
</dbReference>
<comment type="similarity">
    <text evidence="3">Belongs to the Nth/MutY family.</text>
</comment>
<dbReference type="InterPro" id="IPR023170">
    <property type="entry name" value="HhH_base_excis_C"/>
</dbReference>
<evidence type="ECO:0000259" key="11">
    <source>
        <dbReference type="SMART" id="SM00478"/>
    </source>
</evidence>
<dbReference type="GO" id="GO:0000701">
    <property type="term" value="F:purine-specific mismatch base pair DNA N-glycosylase activity"/>
    <property type="evidence" value="ECO:0007669"/>
    <property type="project" value="TreeGrafter"/>
</dbReference>
<dbReference type="STRING" id="556267.HWAG_00206"/>
<proteinExistence type="inferred from homology"/>
<comment type="function">
    <text evidence="2">Adenine glycosylase active on G-A mispairs. MutY also corrects error-prone DNA synthesis past GO lesions which are due to the oxidatively damaged form of guanine: 7,8-dihydro-8-oxoguanine (8-oxo-dGTP).</text>
</comment>
<keyword evidence="6" id="KW-0378">Hydrolase</keyword>
<dbReference type="InterPro" id="IPR005760">
    <property type="entry name" value="A/G_AdeGlyc_MutY"/>
</dbReference>
<dbReference type="SUPFAM" id="SSF48150">
    <property type="entry name" value="DNA-glycosylase"/>
    <property type="match status" value="1"/>
</dbReference>
<dbReference type="PROSITE" id="PS00764">
    <property type="entry name" value="ENDONUCLEASE_III_1"/>
    <property type="match status" value="1"/>
</dbReference>
<dbReference type="SMART" id="SM00478">
    <property type="entry name" value="ENDO3c"/>
    <property type="match status" value="1"/>
</dbReference>
<sequence>MQIKKLQTALLSWYQTNGRHSLPWRNKTLPNRPYAVLLSEIMLQQTQVKVVLERYFYPFLKKFPTLKALSQANEQEVLRAWQGLGYYTRARNLHKLAQLCANTGLPTEVRDLIKLPGIGAYTAGAIACFGYDLSVSFVDSNIKRILTRLFVLRDPTQKQLERQANTLLNLQDSFNHNQALLDLGALICTAKSPKCDICPLQKFCKGKNMLNKLTQSKPSRITKKTLHYAIFIKAHKIALVKSTQKLYFNLYNFPEILKKDSTNLQNIGILKHSYTKYNLSVHCYLCDNSTILTQNLEFFTPQKLTTIPLSALALKILKLLKTKGAF</sequence>
<keyword evidence="4" id="KW-0479">Metal-binding</keyword>
<keyword evidence="7" id="KW-0408">Iron</keyword>
<dbReference type="AlphaFoldDB" id="A0A2N3PJ84"/>
<dbReference type="GO" id="GO:0006298">
    <property type="term" value="P:mismatch repair"/>
    <property type="evidence" value="ECO:0007669"/>
    <property type="project" value="TreeGrafter"/>
</dbReference>
<dbReference type="EMBL" id="MBPK01000032">
    <property type="protein sequence ID" value="PKT81104.1"/>
    <property type="molecule type" value="Genomic_DNA"/>
</dbReference>
<name>A0A2N3PJ84_9HELI</name>
<protein>
    <submittedName>
        <fullName evidence="12">A/G-specific adenine glycosylase</fullName>
    </submittedName>
</protein>
<keyword evidence="8" id="KW-0411">Iron-sulfur</keyword>
<dbReference type="OrthoDB" id="9802365at2"/>
<dbReference type="GO" id="GO:0034039">
    <property type="term" value="F:8-oxo-7,8-dihydroguanine DNA N-glycosylase activity"/>
    <property type="evidence" value="ECO:0007669"/>
    <property type="project" value="TreeGrafter"/>
</dbReference>
<organism evidence="12 13">
    <name type="scientific">Helicobacter winghamensis</name>
    <dbReference type="NCBI Taxonomy" id="157268"/>
    <lineage>
        <taxon>Bacteria</taxon>
        <taxon>Pseudomonadati</taxon>
        <taxon>Campylobacterota</taxon>
        <taxon>Epsilonproteobacteria</taxon>
        <taxon>Campylobacterales</taxon>
        <taxon>Helicobacteraceae</taxon>
        <taxon>Helicobacter</taxon>
    </lineage>
</organism>
<dbReference type="GeneID" id="97289487"/>
<keyword evidence="10" id="KW-0326">Glycosidase</keyword>
<comment type="cofactor">
    <cofactor evidence="1">
        <name>[4Fe-4S] cluster</name>
        <dbReference type="ChEBI" id="CHEBI:49883"/>
    </cofactor>
</comment>
<dbReference type="GO" id="GO:0006284">
    <property type="term" value="P:base-excision repair"/>
    <property type="evidence" value="ECO:0007669"/>
    <property type="project" value="InterPro"/>
</dbReference>
<dbReference type="InterPro" id="IPR011257">
    <property type="entry name" value="DNA_glycosylase"/>
</dbReference>
<evidence type="ECO:0000313" key="13">
    <source>
        <dbReference type="Proteomes" id="UP000233350"/>
    </source>
</evidence>
<evidence type="ECO:0000256" key="8">
    <source>
        <dbReference type="ARBA" id="ARBA00023014"/>
    </source>
</evidence>
<dbReference type="InterPro" id="IPR004035">
    <property type="entry name" value="Endouclease-III_FeS-bd_BS"/>
</dbReference>
<accession>A0A2N3PJ84</accession>
<evidence type="ECO:0000256" key="10">
    <source>
        <dbReference type="ARBA" id="ARBA00023295"/>
    </source>
</evidence>
<evidence type="ECO:0000256" key="7">
    <source>
        <dbReference type="ARBA" id="ARBA00023004"/>
    </source>
</evidence>
<evidence type="ECO:0000256" key="9">
    <source>
        <dbReference type="ARBA" id="ARBA00023204"/>
    </source>
</evidence>
<dbReference type="GO" id="GO:0035485">
    <property type="term" value="F:adenine/guanine mispair binding"/>
    <property type="evidence" value="ECO:0007669"/>
    <property type="project" value="TreeGrafter"/>
</dbReference>
<gene>
    <name evidence="12" type="ORF">BCM31_04795</name>
</gene>
<feature type="domain" description="HhH-GPD" evidence="11">
    <location>
        <begin position="42"/>
        <end position="186"/>
    </location>
</feature>
<dbReference type="GO" id="GO:0046872">
    <property type="term" value="F:metal ion binding"/>
    <property type="evidence" value="ECO:0007669"/>
    <property type="project" value="UniProtKB-KW"/>
</dbReference>
<dbReference type="Pfam" id="PF00730">
    <property type="entry name" value="HhH-GPD"/>
    <property type="match status" value="1"/>
</dbReference>
<dbReference type="PANTHER" id="PTHR42944">
    <property type="entry name" value="ADENINE DNA GLYCOSYLASE"/>
    <property type="match status" value="1"/>
</dbReference>
<dbReference type="GO" id="GO:0051539">
    <property type="term" value="F:4 iron, 4 sulfur cluster binding"/>
    <property type="evidence" value="ECO:0007669"/>
    <property type="project" value="InterPro"/>
</dbReference>
<dbReference type="SMART" id="SM00525">
    <property type="entry name" value="FES"/>
    <property type="match status" value="1"/>
</dbReference>